<dbReference type="GO" id="GO:0004181">
    <property type="term" value="F:metallocarboxypeptidase activity"/>
    <property type="evidence" value="ECO:0007669"/>
    <property type="project" value="InterPro"/>
</dbReference>
<keyword evidence="6" id="KW-0482">Metalloprotease</keyword>
<dbReference type="GO" id="GO:0006508">
    <property type="term" value="P:proteolysis"/>
    <property type="evidence" value="ECO:0007669"/>
    <property type="project" value="UniProtKB-KW"/>
</dbReference>
<keyword evidence="5" id="KW-0862">Zinc</keyword>
<accession>I3CAF7</accession>
<organism evidence="9 10">
    <name type="scientific">Galbibacter orientalis DSM 19592</name>
    <dbReference type="NCBI Taxonomy" id="926559"/>
    <lineage>
        <taxon>Bacteria</taxon>
        <taxon>Pseudomonadati</taxon>
        <taxon>Bacteroidota</taxon>
        <taxon>Flavobacteriia</taxon>
        <taxon>Flavobacteriales</taxon>
        <taxon>Flavobacteriaceae</taxon>
        <taxon>Galbibacter</taxon>
    </lineage>
</organism>
<dbReference type="PROSITE" id="PS52035">
    <property type="entry name" value="PEPTIDASE_M14"/>
    <property type="match status" value="1"/>
</dbReference>
<dbReference type="InterPro" id="IPR000834">
    <property type="entry name" value="Peptidase_M14"/>
</dbReference>
<feature type="active site" description="Proton donor/acceptor" evidence="7">
    <location>
        <position position="244"/>
    </location>
</feature>
<evidence type="ECO:0000256" key="2">
    <source>
        <dbReference type="ARBA" id="ARBA00005988"/>
    </source>
</evidence>
<comment type="similarity">
    <text evidence="2 7">Belongs to the peptidase M14 family.</text>
</comment>
<dbReference type="Pfam" id="PF00246">
    <property type="entry name" value="Peptidase_M14"/>
    <property type="match status" value="1"/>
</dbReference>
<feature type="domain" description="Peptidase M14" evidence="8">
    <location>
        <begin position="18"/>
        <end position="272"/>
    </location>
</feature>
<gene>
    <name evidence="9" type="ORF">JoomaDRAFT_3664</name>
</gene>
<proteinExistence type="inferred from homology"/>
<comment type="cofactor">
    <cofactor evidence="1">
        <name>Zn(2+)</name>
        <dbReference type="ChEBI" id="CHEBI:29105"/>
    </cofactor>
</comment>
<keyword evidence="3" id="KW-0645">Protease</keyword>
<dbReference type="Proteomes" id="UP000004690">
    <property type="component" value="Unassembled WGS sequence"/>
</dbReference>
<evidence type="ECO:0000256" key="1">
    <source>
        <dbReference type="ARBA" id="ARBA00001947"/>
    </source>
</evidence>
<evidence type="ECO:0000256" key="3">
    <source>
        <dbReference type="ARBA" id="ARBA00022670"/>
    </source>
</evidence>
<reference evidence="9 10" key="1">
    <citation type="submission" date="2012-02" db="EMBL/GenBank/DDBJ databases">
        <title>Improved High-Quality Draft genome of Joostella marina DSM 19592.</title>
        <authorList>
            <consortium name="US DOE Joint Genome Institute (JGI-PGF)"/>
            <person name="Lucas S."/>
            <person name="Copeland A."/>
            <person name="Lapidus A."/>
            <person name="Bruce D."/>
            <person name="Goodwin L."/>
            <person name="Pitluck S."/>
            <person name="Peters L."/>
            <person name="Chertkov O."/>
            <person name="Ovchinnikova G."/>
            <person name="Kyrpides N."/>
            <person name="Mavromatis K."/>
            <person name="Detter J.C."/>
            <person name="Han C."/>
            <person name="Land M."/>
            <person name="Hauser L."/>
            <person name="Markowitz V."/>
            <person name="Cheng J.-F."/>
            <person name="Hugenholtz P."/>
            <person name="Woyke T."/>
            <person name="Wu D."/>
            <person name="Tindall B."/>
            <person name="Brambilla E."/>
            <person name="Klenk H.-P."/>
            <person name="Eisen J.A."/>
        </authorList>
    </citation>
    <scope>NUCLEOTIDE SEQUENCE [LARGE SCALE GENOMIC DNA]</scope>
    <source>
        <strain evidence="9 10">DSM 19592</strain>
    </source>
</reference>
<dbReference type="Gene3D" id="3.40.630.10">
    <property type="entry name" value="Zn peptidases"/>
    <property type="match status" value="1"/>
</dbReference>
<evidence type="ECO:0000256" key="6">
    <source>
        <dbReference type="ARBA" id="ARBA00023049"/>
    </source>
</evidence>
<evidence type="ECO:0000256" key="7">
    <source>
        <dbReference type="PROSITE-ProRule" id="PRU01379"/>
    </source>
</evidence>
<dbReference type="CDD" id="cd06239">
    <property type="entry name" value="M14-like"/>
    <property type="match status" value="1"/>
</dbReference>
<sequence length="377" mass="43981">MDLIEDFTSNYTAYINQKIRGRYVTHKMISPLLEDYSEKFNVEQIGVSVLNNPIHKLTIGSGKNRILIWSQMHGNESTTTKALFDFLNYIDTNIDVLNYINENFTLCIIPILNPDGALAYTRINANEIDLNRDAQNQSQPESRILRAVFNEFKPDYCFNLHDQRTIFSAGNHKKSATISFLTPAEDEERKVTQNRKRSMEVIVAMNKMLQKYIPKQVGRYDDGFNLNCVGDTFQSLGVPTILFESGHYPNDYMREETRKYIAYSLVTALQYINLTEVTGKKHHDYFHIPENEKLFYDIILRNFPIATKEETEFKDVAIFFKETLINDKIEFKPSIEHIEKHLHYYGHKELDMRNVGVDPVPIHELNNSYLTDLLRKI</sequence>
<protein>
    <submittedName>
        <fullName evidence="9">Putative deacylase</fullName>
    </submittedName>
</protein>
<evidence type="ECO:0000256" key="5">
    <source>
        <dbReference type="ARBA" id="ARBA00022833"/>
    </source>
</evidence>
<dbReference type="SUPFAM" id="SSF53187">
    <property type="entry name" value="Zn-dependent exopeptidases"/>
    <property type="match status" value="1"/>
</dbReference>
<evidence type="ECO:0000313" key="10">
    <source>
        <dbReference type="Proteomes" id="UP000004690"/>
    </source>
</evidence>
<name>I3CAF7_9FLAO</name>
<keyword evidence="10" id="KW-1185">Reference proteome</keyword>
<evidence type="ECO:0000259" key="8">
    <source>
        <dbReference type="PROSITE" id="PS52035"/>
    </source>
</evidence>
<dbReference type="EMBL" id="JH651379">
    <property type="protein sequence ID" value="EIJ40600.1"/>
    <property type="molecule type" value="Genomic_DNA"/>
</dbReference>
<dbReference type="PANTHER" id="PTHR11705:SF143">
    <property type="entry name" value="SLL0236 PROTEIN"/>
    <property type="match status" value="1"/>
</dbReference>
<dbReference type="HOGENOM" id="CLU_042010_0_0_10"/>
<dbReference type="GO" id="GO:0008270">
    <property type="term" value="F:zinc ion binding"/>
    <property type="evidence" value="ECO:0007669"/>
    <property type="project" value="InterPro"/>
</dbReference>
<dbReference type="OrthoDB" id="1119199at2"/>
<evidence type="ECO:0000313" key="9">
    <source>
        <dbReference type="EMBL" id="EIJ40600.1"/>
    </source>
</evidence>
<keyword evidence="4" id="KW-0378">Hydrolase</keyword>
<evidence type="ECO:0000256" key="4">
    <source>
        <dbReference type="ARBA" id="ARBA00022801"/>
    </source>
</evidence>
<dbReference type="STRING" id="926559.JoomaDRAFT_3664"/>
<dbReference type="PANTHER" id="PTHR11705">
    <property type="entry name" value="PROTEASE FAMILY M14 CARBOXYPEPTIDASE A,B"/>
    <property type="match status" value="1"/>
</dbReference>
<dbReference type="eggNOG" id="COG2866">
    <property type="taxonomic scope" value="Bacteria"/>
</dbReference>
<dbReference type="GO" id="GO:0005615">
    <property type="term" value="C:extracellular space"/>
    <property type="evidence" value="ECO:0007669"/>
    <property type="project" value="TreeGrafter"/>
</dbReference>
<dbReference type="AlphaFoldDB" id="I3CAF7"/>
<dbReference type="RefSeq" id="WP_008615012.1">
    <property type="nucleotide sequence ID" value="NZ_JH651379.1"/>
</dbReference>